<proteinExistence type="predicted"/>
<evidence type="ECO:0000313" key="5">
    <source>
        <dbReference type="Proteomes" id="UP000199656"/>
    </source>
</evidence>
<feature type="chain" id="PRO_5011702403" evidence="2">
    <location>
        <begin position="20"/>
        <end position="761"/>
    </location>
</feature>
<accession>A0A1H4BCK8</accession>
<evidence type="ECO:0000256" key="2">
    <source>
        <dbReference type="SAM" id="SignalP"/>
    </source>
</evidence>
<evidence type="ECO:0000259" key="3">
    <source>
        <dbReference type="PROSITE" id="PS50234"/>
    </source>
</evidence>
<dbReference type="EMBL" id="FNRL01000007">
    <property type="protein sequence ID" value="SEA45718.1"/>
    <property type="molecule type" value="Genomic_DNA"/>
</dbReference>
<organism evidence="4 5">
    <name type="scientific">Chitinophaga terrae</name>
    <name type="common">ex Kim and Jung 2007</name>
    <dbReference type="NCBI Taxonomy" id="408074"/>
    <lineage>
        <taxon>Bacteria</taxon>
        <taxon>Pseudomonadati</taxon>
        <taxon>Bacteroidota</taxon>
        <taxon>Chitinophagia</taxon>
        <taxon>Chitinophagales</taxon>
        <taxon>Chitinophagaceae</taxon>
        <taxon>Chitinophaga</taxon>
    </lineage>
</organism>
<dbReference type="SUPFAM" id="SSF53300">
    <property type="entry name" value="vWA-like"/>
    <property type="match status" value="1"/>
</dbReference>
<dbReference type="InterPro" id="IPR002035">
    <property type="entry name" value="VWF_A"/>
</dbReference>
<evidence type="ECO:0000256" key="1">
    <source>
        <dbReference type="SAM" id="Phobius"/>
    </source>
</evidence>
<protein>
    <submittedName>
        <fullName evidence="4">von Willebrand factor type A domain-containing protein</fullName>
    </submittedName>
</protein>
<dbReference type="OrthoDB" id="6059150at2"/>
<feature type="signal peptide" evidence="2">
    <location>
        <begin position="1"/>
        <end position="19"/>
    </location>
</feature>
<gene>
    <name evidence="4" type="ORF">SAMN05660909_02041</name>
</gene>
<dbReference type="STRING" id="408074.SAMN05660909_02041"/>
<dbReference type="AlphaFoldDB" id="A0A1H4BCK8"/>
<keyword evidence="2" id="KW-0732">Signal</keyword>
<dbReference type="InterPro" id="IPR036465">
    <property type="entry name" value="vWFA_dom_sf"/>
</dbReference>
<dbReference type="Gene3D" id="3.40.50.410">
    <property type="entry name" value="von Willebrand factor, type A domain"/>
    <property type="match status" value="1"/>
</dbReference>
<dbReference type="Proteomes" id="UP000199656">
    <property type="component" value="Unassembled WGS sequence"/>
</dbReference>
<keyword evidence="1" id="KW-0472">Membrane</keyword>
<reference evidence="5" key="1">
    <citation type="submission" date="2016-10" db="EMBL/GenBank/DDBJ databases">
        <authorList>
            <person name="Varghese N."/>
            <person name="Submissions S."/>
        </authorList>
    </citation>
    <scope>NUCLEOTIDE SEQUENCE [LARGE SCALE GENOMIC DNA]</scope>
    <source>
        <strain evidence="5">DSM 23920</strain>
    </source>
</reference>
<dbReference type="PROSITE" id="PS50234">
    <property type="entry name" value="VWFA"/>
    <property type="match status" value="1"/>
</dbReference>
<keyword evidence="1" id="KW-0812">Transmembrane</keyword>
<feature type="transmembrane region" description="Helical" evidence="1">
    <location>
        <begin position="731"/>
        <end position="757"/>
    </location>
</feature>
<sequence>MKKIALILFLSLGAITVRAQVLIQKPANVRQDGNIFSLVVVRGAPPVTLDFVYTGGSPGEPVEWKITPITCNSAPLNPCSTPQLKGGTVNQFTVNTSSSYSLLCKVTVNAGDPDLGTIKTADTTLLVTVRNPIDYSLILDKSGSMSTIMANPNVSRMDALKKGVSIMATKLAEFGTEYDSIGIRFFDYDSVLPASPTLKGSLVPLTNTNLSIIQSTVNDTNAGGNTALGHGMRAGRNQLLNAPAVKGHTKVMFVFSDGEQNSGNLVNPANPRFLTTGNIDLRGTYPTTDTITTYTVCLGVVGDYPHLMAAIADSNPNRYLILENFDPEFPAKIEAGLDAMVNKILKGNSPQFVGIRNKDYAQSGADYVFKEQFVVNKGVHKVFISMVSQPIGRDTITSLTLNGTNVLPYAVKRYGQGYRTFVVNFPLASNPVLTPDGTWEISGMVRDYSVPPIGVSHGAAPAAVKPHYYLSFTVDDHQVHLDYSVGGKSFTTGQTLHPAVKLTRNGAVIKNATIKVGVFAPGVDFGDFIARAGGTYAAPQTGDPGSPGLQKLQELMQDTANASKFRAKENEITLVYDPATETYKGDFNQLNVSGVYQVLYSVMAEDSVEGNIQRFEQNSVMVTHSGVDLSQSGVSILQNNAGQTVITFRPATSTGIFWGPGWAGGIGVNFPGAAIDSVIDLGDGTYKVFVKGKLEGSGSITIGGISVFNGNASALGCYNNQAGWWSKLVCWLLSLGLPAWTVWVILFIILLLLWLIFRKKK</sequence>
<dbReference type="SMART" id="SM00327">
    <property type="entry name" value="VWA"/>
    <property type="match status" value="1"/>
</dbReference>
<name>A0A1H4BCK8_9BACT</name>
<dbReference type="CDD" id="cd00198">
    <property type="entry name" value="vWFA"/>
    <property type="match status" value="1"/>
</dbReference>
<dbReference type="RefSeq" id="WP_089761233.1">
    <property type="nucleotide sequence ID" value="NZ_BKAT01000037.1"/>
</dbReference>
<feature type="domain" description="VWFA" evidence="3">
    <location>
        <begin position="134"/>
        <end position="344"/>
    </location>
</feature>
<evidence type="ECO:0000313" key="4">
    <source>
        <dbReference type="EMBL" id="SEA45718.1"/>
    </source>
</evidence>
<keyword evidence="5" id="KW-1185">Reference proteome</keyword>
<keyword evidence="1" id="KW-1133">Transmembrane helix</keyword>